<dbReference type="EMBL" id="JAGPYM010000095">
    <property type="protein sequence ID" value="KAH6867617.1"/>
    <property type="molecule type" value="Genomic_DNA"/>
</dbReference>
<dbReference type="Pfam" id="PF01565">
    <property type="entry name" value="FAD_binding_4"/>
    <property type="match status" value="1"/>
</dbReference>
<accession>A0A9P9AHC4</accession>
<evidence type="ECO:0000256" key="2">
    <source>
        <dbReference type="ARBA" id="ARBA00005466"/>
    </source>
</evidence>
<evidence type="ECO:0000256" key="4">
    <source>
        <dbReference type="ARBA" id="ARBA00022827"/>
    </source>
</evidence>
<evidence type="ECO:0000313" key="8">
    <source>
        <dbReference type="Proteomes" id="UP000777438"/>
    </source>
</evidence>
<comment type="caution">
    <text evidence="7">The sequence shown here is derived from an EMBL/GenBank/DDBJ whole genome shotgun (WGS) entry which is preliminary data.</text>
</comment>
<dbReference type="PROSITE" id="PS00862">
    <property type="entry name" value="OX2_COVAL_FAD"/>
    <property type="match status" value="1"/>
</dbReference>
<evidence type="ECO:0000256" key="5">
    <source>
        <dbReference type="ARBA" id="ARBA00023002"/>
    </source>
</evidence>
<dbReference type="GO" id="GO:0071949">
    <property type="term" value="F:FAD binding"/>
    <property type="evidence" value="ECO:0007669"/>
    <property type="project" value="InterPro"/>
</dbReference>
<dbReference type="PROSITE" id="PS51387">
    <property type="entry name" value="FAD_PCMH"/>
    <property type="match status" value="1"/>
</dbReference>
<gene>
    <name evidence="7" type="ORF">B0T10DRAFT_502271</name>
</gene>
<sequence>MASTLPGTDRLACLFIVPEATTNLGNVLPRWTQSHLSAPAIIITPNPEDDIVAAIRLAKENDLNIVPGGGGHDTFTTIDNKTAYLDLKNFNDIQLDQASSTVRLQAGVRTGNLLKYEGWRVEQYAERETCG</sequence>
<dbReference type="InterPro" id="IPR006094">
    <property type="entry name" value="Oxid_FAD_bind_N"/>
</dbReference>
<dbReference type="GO" id="GO:0016491">
    <property type="term" value="F:oxidoreductase activity"/>
    <property type="evidence" value="ECO:0007669"/>
    <property type="project" value="UniProtKB-KW"/>
</dbReference>
<dbReference type="PANTHER" id="PTHR42973:SF39">
    <property type="entry name" value="FAD-BINDING PCMH-TYPE DOMAIN-CONTAINING PROTEIN"/>
    <property type="match status" value="1"/>
</dbReference>
<keyword evidence="8" id="KW-1185">Reference proteome</keyword>
<dbReference type="Proteomes" id="UP000777438">
    <property type="component" value="Unassembled WGS sequence"/>
</dbReference>
<dbReference type="InterPro" id="IPR016166">
    <property type="entry name" value="FAD-bd_PCMH"/>
</dbReference>
<dbReference type="AlphaFoldDB" id="A0A9P9AHC4"/>
<protein>
    <recommendedName>
        <fullName evidence="6">FAD-binding PCMH-type domain-containing protein</fullName>
    </recommendedName>
</protein>
<keyword evidence="3" id="KW-0285">Flavoprotein</keyword>
<keyword evidence="4" id="KW-0274">FAD</keyword>
<organism evidence="7 8">
    <name type="scientific">Thelonectria olida</name>
    <dbReference type="NCBI Taxonomy" id="1576542"/>
    <lineage>
        <taxon>Eukaryota</taxon>
        <taxon>Fungi</taxon>
        <taxon>Dikarya</taxon>
        <taxon>Ascomycota</taxon>
        <taxon>Pezizomycotina</taxon>
        <taxon>Sordariomycetes</taxon>
        <taxon>Hypocreomycetidae</taxon>
        <taxon>Hypocreales</taxon>
        <taxon>Nectriaceae</taxon>
        <taxon>Thelonectria</taxon>
    </lineage>
</organism>
<evidence type="ECO:0000259" key="6">
    <source>
        <dbReference type="PROSITE" id="PS51387"/>
    </source>
</evidence>
<reference evidence="7 8" key="1">
    <citation type="journal article" date="2021" name="Nat. Commun.">
        <title>Genetic determinants of endophytism in the Arabidopsis root mycobiome.</title>
        <authorList>
            <person name="Mesny F."/>
            <person name="Miyauchi S."/>
            <person name="Thiergart T."/>
            <person name="Pickel B."/>
            <person name="Atanasova L."/>
            <person name="Karlsson M."/>
            <person name="Huettel B."/>
            <person name="Barry K.W."/>
            <person name="Haridas S."/>
            <person name="Chen C."/>
            <person name="Bauer D."/>
            <person name="Andreopoulos W."/>
            <person name="Pangilinan J."/>
            <person name="LaButti K."/>
            <person name="Riley R."/>
            <person name="Lipzen A."/>
            <person name="Clum A."/>
            <person name="Drula E."/>
            <person name="Henrissat B."/>
            <person name="Kohler A."/>
            <person name="Grigoriev I.V."/>
            <person name="Martin F.M."/>
            <person name="Hacquard S."/>
        </authorList>
    </citation>
    <scope>NUCLEOTIDE SEQUENCE [LARGE SCALE GENOMIC DNA]</scope>
    <source>
        <strain evidence="7 8">MPI-CAGE-CH-0241</strain>
    </source>
</reference>
<keyword evidence="5" id="KW-0560">Oxidoreductase</keyword>
<comment type="cofactor">
    <cofactor evidence="1">
        <name>FAD</name>
        <dbReference type="ChEBI" id="CHEBI:57692"/>
    </cofactor>
</comment>
<dbReference type="OrthoDB" id="415825at2759"/>
<proteinExistence type="inferred from homology"/>
<evidence type="ECO:0000256" key="3">
    <source>
        <dbReference type="ARBA" id="ARBA00022630"/>
    </source>
</evidence>
<dbReference type="Gene3D" id="3.30.465.10">
    <property type="match status" value="1"/>
</dbReference>
<comment type="similarity">
    <text evidence="2">Belongs to the oxygen-dependent FAD-linked oxidoreductase family.</text>
</comment>
<feature type="domain" description="FAD-binding PCMH-type" evidence="6">
    <location>
        <begin position="34"/>
        <end position="131"/>
    </location>
</feature>
<dbReference type="SUPFAM" id="SSF56176">
    <property type="entry name" value="FAD-binding/transporter-associated domain-like"/>
    <property type="match status" value="1"/>
</dbReference>
<dbReference type="InterPro" id="IPR006093">
    <property type="entry name" value="Oxy_OxRdtase_FAD_BS"/>
</dbReference>
<dbReference type="InterPro" id="IPR016169">
    <property type="entry name" value="FAD-bd_PCMH_sub2"/>
</dbReference>
<name>A0A9P9AHC4_9HYPO</name>
<dbReference type="InterPro" id="IPR036318">
    <property type="entry name" value="FAD-bd_PCMH-like_sf"/>
</dbReference>
<evidence type="ECO:0000313" key="7">
    <source>
        <dbReference type="EMBL" id="KAH6867617.1"/>
    </source>
</evidence>
<dbReference type="PANTHER" id="PTHR42973">
    <property type="entry name" value="BINDING OXIDOREDUCTASE, PUTATIVE (AFU_ORTHOLOGUE AFUA_1G17690)-RELATED"/>
    <property type="match status" value="1"/>
</dbReference>
<dbReference type="InterPro" id="IPR050416">
    <property type="entry name" value="FAD-linked_Oxidoreductase"/>
</dbReference>
<evidence type="ECO:0000256" key="1">
    <source>
        <dbReference type="ARBA" id="ARBA00001974"/>
    </source>
</evidence>